<dbReference type="InterPro" id="IPR008040">
    <property type="entry name" value="Hydant_A_N"/>
</dbReference>
<protein>
    <submittedName>
        <fullName evidence="3">Hydantoinase/oxoprolinase family protein</fullName>
    </submittedName>
</protein>
<dbReference type="Proteomes" id="UP001595548">
    <property type="component" value="Unassembled WGS sequence"/>
</dbReference>
<proteinExistence type="predicted"/>
<gene>
    <name evidence="3" type="ORF">ACFOEB_03920</name>
</gene>
<dbReference type="RefSeq" id="WP_382414541.1">
    <property type="nucleotide sequence ID" value="NZ_AP031500.1"/>
</dbReference>
<feature type="domain" description="Hydantoinase A/oxoprolinase" evidence="1">
    <location>
        <begin position="195"/>
        <end position="475"/>
    </location>
</feature>
<organism evidence="3 4">
    <name type="scientific">Gilvimarinus japonicus</name>
    <dbReference type="NCBI Taxonomy" id="1796469"/>
    <lineage>
        <taxon>Bacteria</taxon>
        <taxon>Pseudomonadati</taxon>
        <taxon>Pseudomonadota</taxon>
        <taxon>Gammaproteobacteria</taxon>
        <taxon>Cellvibrionales</taxon>
        <taxon>Cellvibrionaceae</taxon>
        <taxon>Gilvimarinus</taxon>
    </lineage>
</organism>
<feature type="domain" description="Hydantoinase/oxoprolinase N-terminal" evidence="2">
    <location>
        <begin position="3"/>
        <end position="174"/>
    </location>
</feature>
<evidence type="ECO:0000313" key="3">
    <source>
        <dbReference type="EMBL" id="MFC3154339.1"/>
    </source>
</evidence>
<dbReference type="InterPro" id="IPR043129">
    <property type="entry name" value="ATPase_NBD"/>
</dbReference>
<sequence>MLLGVDTGGTFTDFVLARDGRLHIHKVLSTPEAPERAILQGIAELGVAQAATRGQLTVIHGSTVATNAALERKGVHTLYVTNRGCADLLSIGRQTRDQLYNLQPQAREVPVAPEDCLEVSCRLSANGEQVATLNDADIDHLQSVIAERKPAAVAINLLFSFLDDRDEKRLQAACPNTVFTSRSSFVLPEYREYERGIATWLNAYLGPKVQGYLTRLQEGISPCPLGVMQSSGGTIDAAQAGDRAVNLLLSGPAGGLAAAAHLAQLVGNNGQPEKLLTFDMGGTSTDVALVDGELQLTSEGKLGPYPVAVPMVDMHTIGAGGGSEAHIDVGGLLQVGPESAGADPGPACYGKGGNRATVTDANAVLGRLRPEFFLGGAMSLDCAAAEGAIDAIAAPLGLSRIAAAAGIIQLANERMVSALRVMSVQRGRDPREFSLCCFGGAGGLHVCALADELGTTRALVPMHGGVLSALGMLVAPRERQLSRTLATRVSECDANHIDALIDELSRDGTEQLIREGAQPEYIRTQVSLDLRYHGQSFTLNRPFVPLSHVSDEFHAAHAQRYGHQLDIPVELVNVRVRVSTTSNAPPLPRVTAQATTEPEYTVDLAELGPTPVYLRQNLGLETRLSGPALICEQVSTTLLAANWHARVDAYGNLHLNKG</sequence>
<dbReference type="SUPFAM" id="SSF53067">
    <property type="entry name" value="Actin-like ATPase domain"/>
    <property type="match status" value="1"/>
</dbReference>
<reference evidence="4" key="1">
    <citation type="journal article" date="2019" name="Int. J. Syst. Evol. Microbiol.">
        <title>The Global Catalogue of Microorganisms (GCM) 10K type strain sequencing project: providing services to taxonomists for standard genome sequencing and annotation.</title>
        <authorList>
            <consortium name="The Broad Institute Genomics Platform"/>
            <consortium name="The Broad Institute Genome Sequencing Center for Infectious Disease"/>
            <person name="Wu L."/>
            <person name="Ma J."/>
        </authorList>
    </citation>
    <scope>NUCLEOTIDE SEQUENCE [LARGE SCALE GENOMIC DNA]</scope>
    <source>
        <strain evidence="4">KCTC 52141</strain>
    </source>
</reference>
<evidence type="ECO:0000313" key="4">
    <source>
        <dbReference type="Proteomes" id="UP001595548"/>
    </source>
</evidence>
<comment type="caution">
    <text evidence="3">The sequence shown here is derived from an EMBL/GenBank/DDBJ whole genome shotgun (WGS) entry which is preliminary data.</text>
</comment>
<dbReference type="InterPro" id="IPR045079">
    <property type="entry name" value="Oxoprolinase-like"/>
</dbReference>
<name>A0ABV7HKE4_9GAMM</name>
<accession>A0ABV7HKE4</accession>
<dbReference type="PANTHER" id="PTHR11365">
    <property type="entry name" value="5-OXOPROLINASE RELATED"/>
    <property type="match status" value="1"/>
</dbReference>
<dbReference type="EMBL" id="JBHRTL010000004">
    <property type="protein sequence ID" value="MFC3154339.1"/>
    <property type="molecule type" value="Genomic_DNA"/>
</dbReference>
<evidence type="ECO:0000259" key="1">
    <source>
        <dbReference type="Pfam" id="PF01968"/>
    </source>
</evidence>
<dbReference type="Pfam" id="PF05378">
    <property type="entry name" value="Hydant_A_N"/>
    <property type="match status" value="1"/>
</dbReference>
<evidence type="ECO:0000259" key="2">
    <source>
        <dbReference type="Pfam" id="PF05378"/>
    </source>
</evidence>
<dbReference type="InterPro" id="IPR002821">
    <property type="entry name" value="Hydantoinase_A"/>
</dbReference>
<dbReference type="PANTHER" id="PTHR11365:SF23">
    <property type="entry name" value="HYPOTHETICAL 5-OXOPROLINASE (EUROFUNG)-RELATED"/>
    <property type="match status" value="1"/>
</dbReference>
<dbReference type="Pfam" id="PF01968">
    <property type="entry name" value="Hydantoinase_A"/>
    <property type="match status" value="1"/>
</dbReference>
<keyword evidence="4" id="KW-1185">Reference proteome</keyword>